<evidence type="ECO:0000256" key="1">
    <source>
        <dbReference type="SAM" id="SignalP"/>
    </source>
</evidence>
<protein>
    <submittedName>
        <fullName evidence="2">Outer membrane protein X</fullName>
    </submittedName>
</protein>
<accession>A0A1I5P1N3</accession>
<organism evidence="2 3">
    <name type="scientific">Pseudarcicella hirudinis</name>
    <dbReference type="NCBI Taxonomy" id="1079859"/>
    <lineage>
        <taxon>Bacteria</taxon>
        <taxon>Pseudomonadati</taxon>
        <taxon>Bacteroidota</taxon>
        <taxon>Cytophagia</taxon>
        <taxon>Cytophagales</taxon>
        <taxon>Flectobacillaceae</taxon>
        <taxon>Pseudarcicella</taxon>
    </lineage>
</organism>
<evidence type="ECO:0000313" key="3">
    <source>
        <dbReference type="Proteomes" id="UP000199306"/>
    </source>
</evidence>
<proteinExistence type="predicted"/>
<evidence type="ECO:0000313" key="2">
    <source>
        <dbReference type="EMBL" id="SFP27974.1"/>
    </source>
</evidence>
<keyword evidence="1" id="KW-0732">Signal</keyword>
<gene>
    <name evidence="2" type="ORF">SAMN04515674_102231</name>
</gene>
<feature type="chain" id="PRO_5011636247" evidence="1">
    <location>
        <begin position="21"/>
        <end position="179"/>
    </location>
</feature>
<dbReference type="STRING" id="1079859.SAMN04515674_102231"/>
<dbReference type="OrthoDB" id="1161695at2"/>
<dbReference type="RefSeq" id="WP_092012681.1">
    <property type="nucleotide sequence ID" value="NZ_FOXH01000002.1"/>
</dbReference>
<dbReference type="EMBL" id="FOXH01000002">
    <property type="protein sequence ID" value="SFP27974.1"/>
    <property type="molecule type" value="Genomic_DNA"/>
</dbReference>
<dbReference type="Gene3D" id="2.40.160.20">
    <property type="match status" value="1"/>
</dbReference>
<sequence length="179" mass="19105">MKHILYTLAVVFVISFSAKAQSENYHTFKVDLALGYAQPSGNGVKGGASLSLEPKYNINDQVAIGLKFESSWLSTVTDTRNDYYSGAAVGSYLLTGEYYFLESLARPFLGAGVGFYNQSSVTVIGGSATSATIGGTSFGFAPKGGFQIGHFRLVGEYNLVKDLNFFTIKAGITFGGGRK</sequence>
<dbReference type="InterPro" id="IPR011250">
    <property type="entry name" value="OMP/PagP_B-barrel"/>
</dbReference>
<name>A0A1I5P1N3_9BACT</name>
<dbReference type="AlphaFoldDB" id="A0A1I5P1N3"/>
<dbReference type="SUPFAM" id="SSF56925">
    <property type="entry name" value="OMPA-like"/>
    <property type="match status" value="1"/>
</dbReference>
<keyword evidence="3" id="KW-1185">Reference proteome</keyword>
<reference evidence="2 3" key="1">
    <citation type="submission" date="2016-10" db="EMBL/GenBank/DDBJ databases">
        <authorList>
            <person name="de Groot N.N."/>
        </authorList>
    </citation>
    <scope>NUCLEOTIDE SEQUENCE [LARGE SCALE GENOMIC DNA]</scope>
    <source>
        <strain evidence="3">E92,LMG 26720,CCM 7988</strain>
    </source>
</reference>
<feature type="signal peptide" evidence="1">
    <location>
        <begin position="1"/>
        <end position="20"/>
    </location>
</feature>
<dbReference type="Proteomes" id="UP000199306">
    <property type="component" value="Unassembled WGS sequence"/>
</dbReference>